<dbReference type="Proteomes" id="UP000261284">
    <property type="component" value="Unassembled WGS sequence"/>
</dbReference>
<reference evidence="1 2" key="1">
    <citation type="submission" date="2018-08" db="EMBL/GenBank/DDBJ databases">
        <title>Chitinophagaceae sp. K23C18032701, a novel bacterium isolated from forest soil.</title>
        <authorList>
            <person name="Wang C."/>
        </authorList>
    </citation>
    <scope>NUCLEOTIDE SEQUENCE [LARGE SCALE GENOMIC DNA]</scope>
    <source>
        <strain evidence="1 2">K23C18032701</strain>
    </source>
</reference>
<name>A0A3E1NIS7_9BACT</name>
<keyword evidence="2" id="KW-1185">Reference proteome</keyword>
<dbReference type="AlphaFoldDB" id="A0A3E1NIS7"/>
<proteinExistence type="predicted"/>
<dbReference type="EMBL" id="QTJU01000004">
    <property type="protein sequence ID" value="RFM27843.1"/>
    <property type="molecule type" value="Genomic_DNA"/>
</dbReference>
<dbReference type="RefSeq" id="WP_116847919.1">
    <property type="nucleotide sequence ID" value="NZ_QTJU01000004.1"/>
</dbReference>
<gene>
    <name evidence="1" type="ORF">DXN05_14205</name>
</gene>
<organism evidence="1 2">
    <name type="scientific">Deminuibacter soli</name>
    <dbReference type="NCBI Taxonomy" id="2291815"/>
    <lineage>
        <taxon>Bacteria</taxon>
        <taxon>Pseudomonadati</taxon>
        <taxon>Bacteroidota</taxon>
        <taxon>Chitinophagia</taxon>
        <taxon>Chitinophagales</taxon>
        <taxon>Chitinophagaceae</taxon>
        <taxon>Deminuibacter</taxon>
    </lineage>
</organism>
<protein>
    <recommendedName>
        <fullName evidence="3">Anti-sigma factor</fullName>
    </recommendedName>
</protein>
<sequence>MKSAEFLTPMLCAYVAGLLSEQAAEEVQEMLALHPALQKKVRRLQACLLETTTSNQYPLIAEKLERKVLGMLSTIHQP</sequence>
<evidence type="ECO:0000313" key="2">
    <source>
        <dbReference type="Proteomes" id="UP000261284"/>
    </source>
</evidence>
<evidence type="ECO:0008006" key="3">
    <source>
        <dbReference type="Google" id="ProtNLM"/>
    </source>
</evidence>
<accession>A0A3E1NIS7</accession>
<comment type="caution">
    <text evidence="1">The sequence shown here is derived from an EMBL/GenBank/DDBJ whole genome shotgun (WGS) entry which is preliminary data.</text>
</comment>
<evidence type="ECO:0000313" key="1">
    <source>
        <dbReference type="EMBL" id="RFM27843.1"/>
    </source>
</evidence>